<name>A0A923GJ75_9PSED</name>
<reference evidence="3" key="3">
    <citation type="submission" date="2021-06" db="EMBL/GenBank/DDBJ databases">
        <title>Updating the genus Pseudomonas: Description of 43 new species and partition of the Pseudomonas putida group.</title>
        <authorList>
            <person name="Girard L."/>
            <person name="Lood C."/>
            <person name="Vandamme P."/>
            <person name="Rokni-Zadeh H."/>
            <person name="Van Noort V."/>
            <person name="Hofte M."/>
            <person name="Lavigne R."/>
            <person name="De Mot R."/>
        </authorList>
    </citation>
    <scope>NUCLEOTIDE SEQUENCE</scope>
    <source>
        <strain evidence="3">RW4S2</strain>
    </source>
</reference>
<accession>A0A923GJ75</accession>
<dbReference type="Gene3D" id="2.180.10.10">
    <property type="entry name" value="RHS repeat-associated core"/>
    <property type="match status" value="1"/>
</dbReference>
<dbReference type="NCBIfam" id="TIGR03696">
    <property type="entry name" value="Rhs_assc_core"/>
    <property type="match status" value="1"/>
</dbReference>
<comment type="caution">
    <text evidence="2">The sequence shown here is derived from an EMBL/GenBank/DDBJ whole genome shotgun (WGS) entry which is preliminary data.</text>
</comment>
<dbReference type="EMBL" id="JABWRP010000009">
    <property type="protein sequence ID" value="MBC3471552.1"/>
    <property type="molecule type" value="Genomic_DNA"/>
</dbReference>
<protein>
    <submittedName>
        <fullName evidence="2">RHS repeat-associated core domain-containing protein</fullName>
    </submittedName>
</protein>
<feature type="compositionally biased region" description="Basic and acidic residues" evidence="1">
    <location>
        <begin position="141"/>
        <end position="152"/>
    </location>
</feature>
<feature type="region of interest" description="Disordered" evidence="1">
    <location>
        <begin position="131"/>
        <end position="157"/>
    </location>
</feature>
<proteinExistence type="predicted"/>
<dbReference type="EMBL" id="JABWRP020000019">
    <property type="protein sequence ID" value="MBV4543657.1"/>
    <property type="molecule type" value="Genomic_DNA"/>
</dbReference>
<dbReference type="AlphaFoldDB" id="A0A923GJ75"/>
<dbReference type="Proteomes" id="UP000628137">
    <property type="component" value="Unassembled WGS sequence"/>
</dbReference>
<reference evidence="2 4" key="1">
    <citation type="journal article" date="2020" name="Microorganisms">
        <title>Reliable Identification of Environmental Pseudomonas Isolates Using the rpoD Gene.</title>
        <authorList>
            <consortium name="The Broad Institute Genome Sequencing Platform"/>
            <person name="Girard L."/>
            <person name="Lood C."/>
            <person name="Rokni-Zadeh H."/>
            <person name="van Noort V."/>
            <person name="Lavigne R."/>
            <person name="De Mot R."/>
        </authorList>
    </citation>
    <scope>NUCLEOTIDE SEQUENCE</scope>
    <source>
        <strain evidence="2 4">RW4S2</strain>
    </source>
</reference>
<keyword evidence="4" id="KW-1185">Reference proteome</keyword>
<reference evidence="2" key="2">
    <citation type="submission" date="2020-07" db="EMBL/GenBank/DDBJ databases">
        <authorList>
            <person name="Lood C."/>
            <person name="Girard L."/>
        </authorList>
    </citation>
    <scope>NUCLEOTIDE SEQUENCE</scope>
    <source>
        <strain evidence="2">RW4S2</strain>
    </source>
</reference>
<evidence type="ECO:0000313" key="2">
    <source>
        <dbReference type="EMBL" id="MBC3471552.1"/>
    </source>
</evidence>
<gene>
    <name evidence="3" type="ORF">HU738_021640</name>
    <name evidence="2" type="ORF">HU738_13395</name>
</gene>
<evidence type="ECO:0000313" key="4">
    <source>
        <dbReference type="Proteomes" id="UP000628137"/>
    </source>
</evidence>
<evidence type="ECO:0000313" key="3">
    <source>
        <dbReference type="EMBL" id="MBV4543657.1"/>
    </source>
</evidence>
<sequence>MHMMNVRVYTPFGFTSVVPGGLLVGFNGERRDSSIECDILGRGRRVYSPVLMRFFSADALSPFFEGGLNAYSYCEGDPVNYSDPSAMNRWATIVRQKVFASGRRAELKRKLPLQQQALDLSVSPESRITAGHLKRTGSPIEQRHVSPKRMKDSASANRTAVDKVVNLMQGKRVESVGKEADKMLDYLKGRAAAYDAKTHRGTLSTLTEREKIVGLAIGEGLMFDGSITYYSGVKKMYPDMNREKANSLAARIRKYANSVRKSEGLE</sequence>
<dbReference type="InterPro" id="IPR022385">
    <property type="entry name" value="Rhs_assc_core"/>
</dbReference>
<evidence type="ECO:0000256" key="1">
    <source>
        <dbReference type="SAM" id="MobiDB-lite"/>
    </source>
</evidence>
<organism evidence="2">
    <name type="scientific">Pseudomonas vlassakiae</name>
    <dbReference type="NCBI Taxonomy" id="485888"/>
    <lineage>
        <taxon>Bacteria</taxon>
        <taxon>Pseudomonadati</taxon>
        <taxon>Pseudomonadota</taxon>
        <taxon>Gammaproteobacteria</taxon>
        <taxon>Pseudomonadales</taxon>
        <taxon>Pseudomonadaceae</taxon>
        <taxon>Pseudomonas</taxon>
    </lineage>
</organism>